<evidence type="ECO:0000259" key="1">
    <source>
        <dbReference type="Pfam" id="PF13649"/>
    </source>
</evidence>
<sequence length="213" mass="23067">MSTDRHAATRAFYDTVAEEYASLLPDLRYERPLEQAMLTEFVDALPDDDAPVLDAGCGTGRMLTHLSAQGVTPLRGLDLSPEMVAHARASHPDLPVEVADLAALPLDPQTARGVLCWYAIIHSTRDEVGAILDEFGRVLRPGGALLLGFQAGAGERVVDGRAYGHPLTLHGVLHEPTEIARMLAQRGFTVIVTAHRAAHGEERHAQGFVLARR</sequence>
<dbReference type="RefSeq" id="WP_231821146.1">
    <property type="nucleotide sequence ID" value="NZ_CP082781.1"/>
</dbReference>
<reference evidence="2 3" key="1">
    <citation type="submission" date="2023-01" db="EMBL/GenBank/DDBJ databases">
        <title>Characterization of estradiol degrading bacteria Microbacterium sp. MZT7 and reveal degrading genes through genome analysis.</title>
        <authorList>
            <person name="Hao P."/>
            <person name="Gao Y."/>
        </authorList>
    </citation>
    <scope>NUCLEOTIDE SEQUENCE [LARGE SCALE GENOMIC DNA]</scope>
    <source>
        <strain evidence="2 3">MZT7</strain>
    </source>
</reference>
<dbReference type="PANTHER" id="PTHR42912">
    <property type="entry name" value="METHYLTRANSFERASE"/>
    <property type="match status" value="1"/>
</dbReference>
<dbReference type="GO" id="GO:0008168">
    <property type="term" value="F:methyltransferase activity"/>
    <property type="evidence" value="ECO:0007669"/>
    <property type="project" value="UniProtKB-KW"/>
</dbReference>
<dbReference type="Proteomes" id="UP001199642">
    <property type="component" value="Chromosome"/>
</dbReference>
<dbReference type="GO" id="GO:0032259">
    <property type="term" value="P:methylation"/>
    <property type="evidence" value="ECO:0007669"/>
    <property type="project" value="UniProtKB-KW"/>
</dbReference>
<feature type="domain" description="Methyltransferase" evidence="1">
    <location>
        <begin position="52"/>
        <end position="143"/>
    </location>
</feature>
<dbReference type="InterPro" id="IPR050508">
    <property type="entry name" value="Methyltransf_Superfamily"/>
</dbReference>
<name>A0ABY3RY13_9MICO</name>
<dbReference type="SUPFAM" id="SSF53335">
    <property type="entry name" value="S-adenosyl-L-methionine-dependent methyltransferases"/>
    <property type="match status" value="1"/>
</dbReference>
<protein>
    <submittedName>
        <fullName evidence="2">Methyltransferase domain-containing protein</fullName>
    </submittedName>
</protein>
<dbReference type="InterPro" id="IPR041698">
    <property type="entry name" value="Methyltransf_25"/>
</dbReference>
<organism evidence="2 3">
    <name type="scientific">Microbacterium resistens</name>
    <dbReference type="NCBI Taxonomy" id="156977"/>
    <lineage>
        <taxon>Bacteria</taxon>
        <taxon>Bacillati</taxon>
        <taxon>Actinomycetota</taxon>
        <taxon>Actinomycetes</taxon>
        <taxon>Micrococcales</taxon>
        <taxon>Microbacteriaceae</taxon>
        <taxon>Microbacterium</taxon>
    </lineage>
</organism>
<accession>A0ABY3RY13</accession>
<dbReference type="Pfam" id="PF13649">
    <property type="entry name" value="Methyltransf_25"/>
    <property type="match status" value="1"/>
</dbReference>
<keyword evidence="3" id="KW-1185">Reference proteome</keyword>
<dbReference type="Gene3D" id="3.40.50.150">
    <property type="entry name" value="Vaccinia Virus protein VP39"/>
    <property type="match status" value="1"/>
</dbReference>
<dbReference type="CDD" id="cd02440">
    <property type="entry name" value="AdoMet_MTases"/>
    <property type="match status" value="1"/>
</dbReference>
<keyword evidence="2" id="KW-0808">Transferase</keyword>
<evidence type="ECO:0000313" key="2">
    <source>
        <dbReference type="EMBL" id="UGS27893.1"/>
    </source>
</evidence>
<proteinExistence type="predicted"/>
<gene>
    <name evidence="2" type="ORF">K8F61_06935</name>
</gene>
<dbReference type="EMBL" id="CP082781">
    <property type="protein sequence ID" value="UGS27893.1"/>
    <property type="molecule type" value="Genomic_DNA"/>
</dbReference>
<dbReference type="InterPro" id="IPR029063">
    <property type="entry name" value="SAM-dependent_MTases_sf"/>
</dbReference>
<evidence type="ECO:0000313" key="3">
    <source>
        <dbReference type="Proteomes" id="UP001199642"/>
    </source>
</evidence>
<keyword evidence="2" id="KW-0489">Methyltransferase</keyword>